<name>A0A368NVL6_AGRVI</name>
<evidence type="ECO:0000256" key="5">
    <source>
        <dbReference type="ARBA" id="ARBA00023002"/>
    </source>
</evidence>
<sequence length="454" mass="48561">MALFDEKSRLPLLALALLSLSFAGLGRAAQTLSENPTRGQTGAPVQLSAVAQLGRALFFDQSLSGSGKMSCATCHDPAHHYAPANTQAVQMGGPDLNLPGIRPVPSLAYKIATPAFSVGAENAAEEAQEASPMAEASGTALAAQTAMIAGPVAGQPLVKAVAAADNAVPQGGMFWDGRADSLEDQALGPLLSPFEMANSDAEALYDKIKAEYGAKLTALFGRQITEDQSMALSEIGFALARYQVEEPSFHSYSSKYDAYLRGQAQLTPAEQRGLALFDDPKKGNCASCHLDKSGGDGQMPAFTDYEFEALGVPRNPDIPANADRLYFDLGICGPMRHDEFSAQPQNCGLFKTPTLRNVAERGVYFHNGVYRTLEEATRFYVARDTDPASIYPKNPDGSIDKFNDMPEAYRGNIDVIDAPMDRKPGQPPALNETEIGDVVAFLKTLTDGWGAQQR</sequence>
<feature type="domain" description="Cytochrome c" evidence="8">
    <location>
        <begin position="49"/>
        <end position="156"/>
    </location>
</feature>
<dbReference type="InterPro" id="IPR004852">
    <property type="entry name" value="Di-haem_cyt_c_peroxidsae"/>
</dbReference>
<keyword evidence="6 7" id="KW-0408">Iron</keyword>
<dbReference type="EMBL" id="QUSG01000014">
    <property type="protein sequence ID" value="KAA3524094.1"/>
    <property type="molecule type" value="Genomic_DNA"/>
</dbReference>
<dbReference type="PANTHER" id="PTHR30600">
    <property type="entry name" value="CYTOCHROME C PEROXIDASE-RELATED"/>
    <property type="match status" value="1"/>
</dbReference>
<dbReference type="PANTHER" id="PTHR30600:SF10">
    <property type="entry name" value="BLL6722 PROTEIN"/>
    <property type="match status" value="1"/>
</dbReference>
<organism evidence="11 13">
    <name type="scientific">Agrobacterium vitis</name>
    <name type="common">Rhizobium vitis</name>
    <dbReference type="NCBI Taxonomy" id="373"/>
    <lineage>
        <taxon>Bacteria</taxon>
        <taxon>Pseudomonadati</taxon>
        <taxon>Pseudomonadota</taxon>
        <taxon>Alphaproteobacteria</taxon>
        <taxon>Hyphomicrobiales</taxon>
        <taxon>Rhizobiaceae</taxon>
        <taxon>Rhizobium/Agrobacterium group</taxon>
        <taxon>Agrobacterium</taxon>
    </lineage>
</organism>
<accession>A0A368NVL6</accession>
<comment type="caution">
    <text evidence="11">The sequence shown here is derived from an EMBL/GenBank/DDBJ whole genome shotgun (WGS) entry which is preliminary data.</text>
</comment>
<evidence type="ECO:0000256" key="1">
    <source>
        <dbReference type="ARBA" id="ARBA00004196"/>
    </source>
</evidence>
<dbReference type="EMBL" id="WPHR01000037">
    <property type="protein sequence ID" value="MUZ75788.1"/>
    <property type="molecule type" value="Genomic_DNA"/>
</dbReference>
<dbReference type="InterPro" id="IPR009056">
    <property type="entry name" value="Cyt_c-like_dom"/>
</dbReference>
<dbReference type="AlphaFoldDB" id="A0A368NVL6"/>
<evidence type="ECO:0000256" key="4">
    <source>
        <dbReference type="ARBA" id="ARBA00022729"/>
    </source>
</evidence>
<feature type="domain" description="Cytochrome c" evidence="8">
    <location>
        <begin position="268"/>
        <end position="446"/>
    </location>
</feature>
<keyword evidence="3 7" id="KW-0479">Metal-binding</keyword>
<comment type="subcellular location">
    <subcellularLocation>
        <location evidence="1">Cell envelope</location>
    </subcellularLocation>
</comment>
<dbReference type="PROSITE" id="PS51007">
    <property type="entry name" value="CYTC"/>
    <property type="match status" value="2"/>
</dbReference>
<dbReference type="GO" id="GO:0009055">
    <property type="term" value="F:electron transfer activity"/>
    <property type="evidence" value="ECO:0007669"/>
    <property type="project" value="InterPro"/>
</dbReference>
<proteinExistence type="predicted"/>
<dbReference type="EMBL" id="QUSG01000015">
    <property type="protein sequence ID" value="KAA3523783.1"/>
    <property type="molecule type" value="Genomic_DNA"/>
</dbReference>
<evidence type="ECO:0000256" key="7">
    <source>
        <dbReference type="PROSITE-ProRule" id="PRU00433"/>
    </source>
</evidence>
<evidence type="ECO:0000256" key="6">
    <source>
        <dbReference type="ARBA" id="ARBA00023004"/>
    </source>
</evidence>
<dbReference type="Proteomes" id="UP000477951">
    <property type="component" value="Unassembled WGS sequence"/>
</dbReference>
<dbReference type="SUPFAM" id="SSF46626">
    <property type="entry name" value="Cytochrome c"/>
    <property type="match status" value="2"/>
</dbReference>
<evidence type="ECO:0000313" key="13">
    <source>
        <dbReference type="Proteomes" id="UP000477951"/>
    </source>
</evidence>
<dbReference type="OrthoDB" id="9805202at2"/>
<dbReference type="GO" id="GO:0030313">
    <property type="term" value="C:cell envelope"/>
    <property type="evidence" value="ECO:0007669"/>
    <property type="project" value="UniProtKB-SubCell"/>
</dbReference>
<dbReference type="RefSeq" id="WP_060718309.1">
    <property type="nucleotide sequence ID" value="NZ_CP055265.1"/>
</dbReference>
<dbReference type="InterPro" id="IPR036909">
    <property type="entry name" value="Cyt_c-like_dom_sf"/>
</dbReference>
<evidence type="ECO:0000313" key="12">
    <source>
        <dbReference type="Proteomes" id="UP000436911"/>
    </source>
</evidence>
<reference evidence="9 12" key="1">
    <citation type="submission" date="2018-08" db="EMBL/GenBank/DDBJ databases">
        <title>Genome sequencing of Agrobacterium vitis strain ICMP 10754.</title>
        <authorList>
            <person name="Visnovsky S.B."/>
            <person name="Pitman A.R."/>
        </authorList>
    </citation>
    <scope>NUCLEOTIDE SEQUENCE [LARGE SCALE GENOMIC DNA]</scope>
    <source>
        <strain evidence="9 12">ICMP 10754</strain>
    </source>
</reference>
<keyword evidence="5" id="KW-0560">Oxidoreductase</keyword>
<evidence type="ECO:0000313" key="10">
    <source>
        <dbReference type="EMBL" id="KAA3524094.1"/>
    </source>
</evidence>
<dbReference type="GeneID" id="60683286"/>
<protein>
    <submittedName>
        <fullName evidence="11">C-type cytochrome</fullName>
    </submittedName>
    <submittedName>
        <fullName evidence="9">Cytochrome-c peroxidase</fullName>
    </submittedName>
</protein>
<keyword evidence="2 7" id="KW-0349">Heme</keyword>
<keyword evidence="4" id="KW-0732">Signal</keyword>
<gene>
    <name evidence="10" type="ORF">DXT89_19070</name>
    <name evidence="9" type="ORF">DXT89_20330</name>
    <name evidence="11" type="ORF">GOZ90_24280</name>
</gene>
<dbReference type="GO" id="GO:0020037">
    <property type="term" value="F:heme binding"/>
    <property type="evidence" value="ECO:0007669"/>
    <property type="project" value="InterPro"/>
</dbReference>
<dbReference type="Gene3D" id="1.10.760.10">
    <property type="entry name" value="Cytochrome c-like domain"/>
    <property type="match status" value="2"/>
</dbReference>
<dbReference type="InterPro" id="IPR051395">
    <property type="entry name" value="Cytochrome_c_Peroxidase/MauG"/>
</dbReference>
<dbReference type="GO" id="GO:0046872">
    <property type="term" value="F:metal ion binding"/>
    <property type="evidence" value="ECO:0007669"/>
    <property type="project" value="UniProtKB-KW"/>
</dbReference>
<evidence type="ECO:0000313" key="11">
    <source>
        <dbReference type="EMBL" id="MUZ75788.1"/>
    </source>
</evidence>
<dbReference type="Pfam" id="PF03150">
    <property type="entry name" value="CCP_MauG"/>
    <property type="match status" value="1"/>
</dbReference>
<evidence type="ECO:0000259" key="8">
    <source>
        <dbReference type="PROSITE" id="PS51007"/>
    </source>
</evidence>
<dbReference type="Proteomes" id="UP000436911">
    <property type="component" value="Unassembled WGS sequence"/>
</dbReference>
<evidence type="ECO:0000256" key="2">
    <source>
        <dbReference type="ARBA" id="ARBA00022617"/>
    </source>
</evidence>
<dbReference type="GO" id="GO:0004130">
    <property type="term" value="F:cytochrome-c peroxidase activity"/>
    <property type="evidence" value="ECO:0007669"/>
    <property type="project" value="TreeGrafter"/>
</dbReference>
<evidence type="ECO:0000313" key="9">
    <source>
        <dbReference type="EMBL" id="KAA3523783.1"/>
    </source>
</evidence>
<evidence type="ECO:0000256" key="3">
    <source>
        <dbReference type="ARBA" id="ARBA00022723"/>
    </source>
</evidence>
<reference evidence="11 13" key="2">
    <citation type="submission" date="2019-12" db="EMBL/GenBank/DDBJ databases">
        <title>Whole-genome sequencing of Allorhizobium vitis.</title>
        <authorList>
            <person name="Gan H.M."/>
            <person name="Szegedi E."/>
            <person name="Burr T."/>
            <person name="Savka M.A."/>
        </authorList>
    </citation>
    <scope>NUCLEOTIDE SEQUENCE [LARGE SCALE GENOMIC DNA]</scope>
    <source>
        <strain evidence="11 13">CG516</strain>
    </source>
</reference>
<keyword evidence="9" id="KW-0575">Peroxidase</keyword>